<evidence type="ECO:0000256" key="3">
    <source>
        <dbReference type="ARBA" id="ARBA00022692"/>
    </source>
</evidence>
<dbReference type="Proteomes" id="UP000178526">
    <property type="component" value="Unassembled WGS sequence"/>
</dbReference>
<feature type="transmembrane region" description="Helical" evidence="6">
    <location>
        <begin position="102"/>
        <end position="120"/>
    </location>
</feature>
<feature type="transmembrane region" description="Helical" evidence="6">
    <location>
        <begin position="141"/>
        <end position="168"/>
    </location>
</feature>
<feature type="transmembrane region" description="Helical" evidence="6">
    <location>
        <begin position="247"/>
        <end position="275"/>
    </location>
</feature>
<evidence type="ECO:0000256" key="2">
    <source>
        <dbReference type="ARBA" id="ARBA00022475"/>
    </source>
</evidence>
<reference evidence="7 8" key="1">
    <citation type="journal article" date="2016" name="Nat. Commun.">
        <title>Thousands of microbial genomes shed light on interconnected biogeochemical processes in an aquifer system.</title>
        <authorList>
            <person name="Anantharaman K."/>
            <person name="Brown C.T."/>
            <person name="Hug L.A."/>
            <person name="Sharon I."/>
            <person name="Castelle C.J."/>
            <person name="Probst A.J."/>
            <person name="Thomas B.C."/>
            <person name="Singh A."/>
            <person name="Wilkins M.J."/>
            <person name="Karaoz U."/>
            <person name="Brodie E.L."/>
            <person name="Williams K.H."/>
            <person name="Hubbard S.S."/>
            <person name="Banfield J.F."/>
        </authorList>
    </citation>
    <scope>NUCLEOTIDE SEQUENCE [LARGE SCALE GENOMIC DNA]</scope>
</reference>
<dbReference type="PANTHER" id="PTHR30213:SF0">
    <property type="entry name" value="UPF0761 MEMBRANE PROTEIN YIHY"/>
    <property type="match status" value="1"/>
</dbReference>
<accession>A0A1F7RMK9</accession>
<keyword evidence="5 6" id="KW-0472">Membrane</keyword>
<dbReference type="PANTHER" id="PTHR30213">
    <property type="entry name" value="INNER MEMBRANE PROTEIN YHJD"/>
    <property type="match status" value="1"/>
</dbReference>
<dbReference type="PIRSF" id="PIRSF035875">
    <property type="entry name" value="RNase_BN"/>
    <property type="match status" value="1"/>
</dbReference>
<keyword evidence="3 6" id="KW-0812">Transmembrane</keyword>
<keyword evidence="2" id="KW-1003">Cell membrane</keyword>
<sequence length="303" mass="34667">MPAGKSKLETIRKLFIFFKIYIKAVADTLKDEGATRAAALAFYAFFSLCPLFLIFFSVLGFVFNSTDLETNAQRFLSELFPGSKGFIERSIAHTVELRRSTGIIGGAILLWTAIYFFTALEEAINKAWKVSSERHFIRKKFLSILVMFFVGIVLLVSVSFMSFIYLIYSHALAILPEWMNKLFLLRRLIYPLITLSSAAILFGSFYRFLPNREVKLSDIIPGTVITTAIWGIILYIFTLYLNSYSEYATIFGSVGTLIGLLTWIYISCLVVIIGAEFTYEYKRTRESQFTTKRILEKKIQEKS</sequence>
<dbReference type="InterPro" id="IPR017039">
    <property type="entry name" value="Virul_fac_BrkB"/>
</dbReference>
<protein>
    <submittedName>
        <fullName evidence="7">Uncharacterized protein</fullName>
    </submittedName>
</protein>
<evidence type="ECO:0000256" key="4">
    <source>
        <dbReference type="ARBA" id="ARBA00022989"/>
    </source>
</evidence>
<evidence type="ECO:0000256" key="1">
    <source>
        <dbReference type="ARBA" id="ARBA00004651"/>
    </source>
</evidence>
<comment type="caution">
    <text evidence="7">The sequence shown here is derived from an EMBL/GenBank/DDBJ whole genome shotgun (WGS) entry which is preliminary data.</text>
</comment>
<evidence type="ECO:0000256" key="5">
    <source>
        <dbReference type="ARBA" id="ARBA00023136"/>
    </source>
</evidence>
<evidence type="ECO:0000313" key="7">
    <source>
        <dbReference type="EMBL" id="OGL42681.1"/>
    </source>
</evidence>
<gene>
    <name evidence="7" type="ORF">A2042_09525</name>
</gene>
<feature type="transmembrane region" description="Helical" evidence="6">
    <location>
        <begin position="40"/>
        <end position="63"/>
    </location>
</feature>
<dbReference type="Pfam" id="PF03631">
    <property type="entry name" value="Virul_fac_BrkB"/>
    <property type="match status" value="1"/>
</dbReference>
<dbReference type="EMBL" id="MGDB01000032">
    <property type="protein sequence ID" value="OGL42681.1"/>
    <property type="molecule type" value="Genomic_DNA"/>
</dbReference>
<dbReference type="NCBIfam" id="TIGR00765">
    <property type="entry name" value="yihY_not_rbn"/>
    <property type="match status" value="1"/>
</dbReference>
<feature type="transmembrane region" description="Helical" evidence="6">
    <location>
        <begin position="220"/>
        <end position="241"/>
    </location>
</feature>
<organism evidence="7 8">
    <name type="scientific">Candidatus Schekmanbacteria bacterium GWA2_38_11</name>
    <dbReference type="NCBI Taxonomy" id="1817876"/>
    <lineage>
        <taxon>Bacteria</taxon>
        <taxon>Candidatus Schekmaniibacteriota</taxon>
    </lineage>
</organism>
<feature type="transmembrane region" description="Helical" evidence="6">
    <location>
        <begin position="188"/>
        <end position="208"/>
    </location>
</feature>
<comment type="subcellular location">
    <subcellularLocation>
        <location evidence="1">Cell membrane</location>
        <topology evidence="1">Multi-pass membrane protein</topology>
    </subcellularLocation>
</comment>
<proteinExistence type="predicted"/>
<evidence type="ECO:0000313" key="8">
    <source>
        <dbReference type="Proteomes" id="UP000178526"/>
    </source>
</evidence>
<dbReference type="AlphaFoldDB" id="A0A1F7RMK9"/>
<evidence type="ECO:0000256" key="6">
    <source>
        <dbReference type="SAM" id="Phobius"/>
    </source>
</evidence>
<name>A0A1F7RMK9_9BACT</name>
<keyword evidence="4 6" id="KW-1133">Transmembrane helix</keyword>
<dbReference type="GO" id="GO:0005886">
    <property type="term" value="C:plasma membrane"/>
    <property type="evidence" value="ECO:0007669"/>
    <property type="project" value="UniProtKB-SubCell"/>
</dbReference>